<sequence>MIIASPAKKEIAIQLQVLQSTTTSSPSSVTSTTTRTTTATTTSSNSTSTCNNNTQETVYFPHEYCSNANDQDVVTVSKRELGTKNDFVGTVFTRWSKSVDEHMVISTIIHETSRQVQCQAFIHDDTVFITSPITDRLSNWADGEFQSCVTHLIELAEEKTGCEYLVIALDRRHLDNNTVLKAFMYLGFQMIDPTVYGQETGFVLVGYEL</sequence>
<dbReference type="PANTHER" id="PTHR10279">
    <property type="entry name" value="ORNITHINE DECARBOXYLASE ANTIZYME"/>
    <property type="match status" value="1"/>
</dbReference>
<dbReference type="GO" id="GO:0005634">
    <property type="term" value="C:nucleus"/>
    <property type="evidence" value="ECO:0007669"/>
    <property type="project" value="TreeGrafter"/>
</dbReference>
<evidence type="ECO:0000313" key="7">
    <source>
        <dbReference type="EMBL" id="KAG2224681.1"/>
    </source>
</evidence>
<dbReference type="PANTHER" id="PTHR10279:SF10">
    <property type="entry name" value="ORNITHINE DECARBOXYLASE ANTIZYME"/>
    <property type="match status" value="1"/>
</dbReference>
<dbReference type="Pfam" id="PF02100">
    <property type="entry name" value="ODC_AZ"/>
    <property type="match status" value="1"/>
</dbReference>
<comment type="subunit">
    <text evidence="3">Interacts with ODC and thereby sterically blocks ODC homodimerization.</text>
</comment>
<dbReference type="GO" id="GO:0005737">
    <property type="term" value="C:cytoplasm"/>
    <property type="evidence" value="ECO:0007669"/>
    <property type="project" value="TreeGrafter"/>
</dbReference>
<dbReference type="Proteomes" id="UP000646827">
    <property type="component" value="Unassembled WGS sequence"/>
</dbReference>
<dbReference type="GO" id="GO:0008073">
    <property type="term" value="F:ornithine decarboxylase inhibitor activity"/>
    <property type="evidence" value="ECO:0007669"/>
    <property type="project" value="InterPro"/>
</dbReference>
<comment type="caution">
    <text evidence="7">The sequence shown here is derived from an EMBL/GenBank/DDBJ whole genome shotgun (WGS) entry which is preliminary data.</text>
</comment>
<reference evidence="7 8" key="1">
    <citation type="submission" date="2020-12" db="EMBL/GenBank/DDBJ databases">
        <title>Metabolic potential, ecology and presence of endohyphal bacteria is reflected in genomic diversity of Mucoromycotina.</title>
        <authorList>
            <person name="Muszewska A."/>
            <person name="Okrasinska A."/>
            <person name="Steczkiewicz K."/>
            <person name="Drgas O."/>
            <person name="Orlowska M."/>
            <person name="Perlinska-Lenart U."/>
            <person name="Aleksandrzak-Piekarczyk T."/>
            <person name="Szatraj K."/>
            <person name="Zielenkiewicz U."/>
            <person name="Pilsyk S."/>
            <person name="Malc E."/>
            <person name="Mieczkowski P."/>
            <person name="Kruszewska J.S."/>
            <person name="Biernat P."/>
            <person name="Pawlowska J."/>
        </authorList>
    </citation>
    <scope>NUCLEOTIDE SEQUENCE [LARGE SCALE GENOMIC DNA]</scope>
    <source>
        <strain evidence="7 8">CBS 142.35</strain>
    </source>
</reference>
<evidence type="ECO:0000256" key="3">
    <source>
        <dbReference type="ARBA" id="ARBA00011486"/>
    </source>
</evidence>
<keyword evidence="5" id="KW-0688">Ribosomal frameshifting</keyword>
<comment type="function">
    <text evidence="1">Ornithine decarboxylase (ODC) antizyme protein that negatively regulates ODC activity and intracellular polyamine biosynthesis in response to increased intracellular polyamine levels. Binds to ODC monomers, inhibiting the assembly of the functional ODC homodimer, and targets the monomers for ubiquitin-independent proteolytic destruction by the 26S proteasome.</text>
</comment>
<dbReference type="Gene3D" id="3.40.630.60">
    <property type="match status" value="1"/>
</dbReference>
<dbReference type="AlphaFoldDB" id="A0A8H7S8Q9"/>
<dbReference type="InterPro" id="IPR002993">
    <property type="entry name" value="ODC_AZ"/>
</dbReference>
<evidence type="ECO:0000256" key="5">
    <source>
        <dbReference type="ARBA" id="ARBA00022758"/>
    </source>
</evidence>
<evidence type="ECO:0000256" key="4">
    <source>
        <dbReference type="ARBA" id="ARBA00017712"/>
    </source>
</evidence>
<accession>A0A8H7S8Q9</accession>
<evidence type="ECO:0000256" key="1">
    <source>
        <dbReference type="ARBA" id="ARBA00002307"/>
    </source>
</evidence>
<keyword evidence="8" id="KW-1185">Reference proteome</keyword>
<dbReference type="InterPro" id="IPR016181">
    <property type="entry name" value="Acyl_CoA_acyltransferase"/>
</dbReference>
<organism evidence="7 8">
    <name type="scientific">Circinella minor</name>
    <dbReference type="NCBI Taxonomy" id="1195481"/>
    <lineage>
        <taxon>Eukaryota</taxon>
        <taxon>Fungi</taxon>
        <taxon>Fungi incertae sedis</taxon>
        <taxon>Mucoromycota</taxon>
        <taxon>Mucoromycotina</taxon>
        <taxon>Mucoromycetes</taxon>
        <taxon>Mucorales</taxon>
        <taxon>Lichtheimiaceae</taxon>
        <taxon>Circinella</taxon>
    </lineage>
</organism>
<dbReference type="GO" id="GO:0045732">
    <property type="term" value="P:positive regulation of protein catabolic process"/>
    <property type="evidence" value="ECO:0007669"/>
    <property type="project" value="TreeGrafter"/>
</dbReference>
<dbReference type="OrthoDB" id="5959761at2759"/>
<feature type="region of interest" description="Disordered" evidence="6">
    <location>
        <begin position="23"/>
        <end position="52"/>
    </location>
</feature>
<name>A0A8H7S8Q9_9FUNG</name>
<comment type="similarity">
    <text evidence="2">Belongs to the ODC antizyme family.</text>
</comment>
<gene>
    <name evidence="7" type="ORF">INT45_007926</name>
</gene>
<evidence type="ECO:0000313" key="8">
    <source>
        <dbReference type="Proteomes" id="UP000646827"/>
    </source>
</evidence>
<dbReference type="EMBL" id="JAEPRB010000039">
    <property type="protein sequence ID" value="KAG2224681.1"/>
    <property type="molecule type" value="Genomic_DNA"/>
</dbReference>
<protein>
    <recommendedName>
        <fullName evidence="4">Ornithine decarboxylase antizyme</fullName>
    </recommendedName>
</protein>
<dbReference type="GO" id="GO:0075523">
    <property type="term" value="P:viral translational frameshifting"/>
    <property type="evidence" value="ECO:0007669"/>
    <property type="project" value="UniProtKB-KW"/>
</dbReference>
<dbReference type="SUPFAM" id="SSF55729">
    <property type="entry name" value="Acyl-CoA N-acyltransferases (Nat)"/>
    <property type="match status" value="1"/>
</dbReference>
<evidence type="ECO:0000256" key="6">
    <source>
        <dbReference type="SAM" id="MobiDB-lite"/>
    </source>
</evidence>
<dbReference type="InterPro" id="IPR038581">
    <property type="entry name" value="ODC_AZ_sf"/>
</dbReference>
<proteinExistence type="inferred from homology"/>
<evidence type="ECO:0000256" key="2">
    <source>
        <dbReference type="ARBA" id="ARBA00008796"/>
    </source>
</evidence>